<accession>A0ACC2XI02</accession>
<organism evidence="1 2">
    <name type="scientific">Naganishia onofrii</name>
    <dbReference type="NCBI Taxonomy" id="1851511"/>
    <lineage>
        <taxon>Eukaryota</taxon>
        <taxon>Fungi</taxon>
        <taxon>Dikarya</taxon>
        <taxon>Basidiomycota</taxon>
        <taxon>Agaricomycotina</taxon>
        <taxon>Tremellomycetes</taxon>
        <taxon>Filobasidiales</taxon>
        <taxon>Filobasidiaceae</taxon>
        <taxon>Naganishia</taxon>
    </lineage>
</organism>
<name>A0ACC2XI02_9TREE</name>
<dbReference type="Proteomes" id="UP001234202">
    <property type="component" value="Unassembled WGS sequence"/>
</dbReference>
<evidence type="ECO:0000313" key="1">
    <source>
        <dbReference type="EMBL" id="KAJ9122666.1"/>
    </source>
</evidence>
<keyword evidence="2" id="KW-1185">Reference proteome</keyword>
<protein>
    <submittedName>
        <fullName evidence="1">Uncharacterized protein</fullName>
    </submittedName>
</protein>
<comment type="caution">
    <text evidence="1">The sequence shown here is derived from an EMBL/GenBank/DDBJ whole genome shotgun (WGS) entry which is preliminary data.</text>
</comment>
<reference evidence="1" key="1">
    <citation type="submission" date="2023-04" db="EMBL/GenBank/DDBJ databases">
        <title>Draft Genome sequencing of Naganishia species isolated from polar environments using Oxford Nanopore Technology.</title>
        <authorList>
            <person name="Leo P."/>
            <person name="Venkateswaran K."/>
        </authorList>
    </citation>
    <scope>NUCLEOTIDE SEQUENCE</scope>
    <source>
        <strain evidence="1">DBVPG 5303</strain>
    </source>
</reference>
<sequence length="282" mass="31490">MFPSSHNPSQQWHEAQKDRDELRRLLTELRDCPSDIKSTWSGFTFKNLTESPLLFLDCIDDVLDFLRLPGPKGEENIHIDKMVDLDPNAHAAFHFLASGSLAPYIGQADAEIEVDVALNGVAVCRGALQPEDDLGKRMDGIQQVLEAAKGLYSKIETISNKYWVGTLKRLRNDVVETNSSGKSTRMLFNTIETSTIFEYLQLDYSRPGNRSLWTRRTAPSSTQMQDGGSTLSESLASIPETQQTRMTVQSWVEEYFGPGSVRARGAPTMRAAGRAESRLMLS</sequence>
<proteinExistence type="predicted"/>
<gene>
    <name evidence="1" type="ORF">QFC24_004094</name>
</gene>
<evidence type="ECO:0000313" key="2">
    <source>
        <dbReference type="Proteomes" id="UP001234202"/>
    </source>
</evidence>
<dbReference type="EMBL" id="JASBWV010000014">
    <property type="protein sequence ID" value="KAJ9122666.1"/>
    <property type="molecule type" value="Genomic_DNA"/>
</dbReference>